<dbReference type="InterPro" id="IPR013324">
    <property type="entry name" value="RNA_pol_sigma_r3/r4-like"/>
</dbReference>
<protein>
    <submittedName>
        <fullName evidence="8">Sigma-70 family RNA polymerase sigma factor</fullName>
    </submittedName>
</protein>
<name>A0A937FD32_9CLOT</name>
<sequence length="183" mass="21762">MTDTKIINGLRNQDTKSLDLLIDNYGKLIYTVINNILDRSHNKNYIDECFDDILLNIWYNIDCFDENKGIFKNWIISIAKFKAIDYKRRSSKSLSNVDIGSTDIAESSNIEEDLTLKEEYEELFKLIEKLSEVDRNIFLKKYVNEESIEEISKELNLSPDYIYNRISRGKKKLQDMKRRLYYE</sequence>
<dbReference type="GO" id="GO:0003677">
    <property type="term" value="F:DNA binding"/>
    <property type="evidence" value="ECO:0007669"/>
    <property type="project" value="UniProtKB-KW"/>
</dbReference>
<accession>A0A937FD32</accession>
<feature type="domain" description="RNA polymerase sigma-70 region 2" evidence="6">
    <location>
        <begin position="21"/>
        <end position="91"/>
    </location>
</feature>
<dbReference type="InterPro" id="IPR014284">
    <property type="entry name" value="RNA_pol_sigma-70_dom"/>
</dbReference>
<dbReference type="InterPro" id="IPR036388">
    <property type="entry name" value="WH-like_DNA-bd_sf"/>
</dbReference>
<comment type="similarity">
    <text evidence="1">Belongs to the sigma-70 factor family. ECF subfamily.</text>
</comment>
<keyword evidence="5" id="KW-0804">Transcription</keyword>
<evidence type="ECO:0000256" key="4">
    <source>
        <dbReference type="ARBA" id="ARBA00023125"/>
    </source>
</evidence>
<dbReference type="InterPro" id="IPR039425">
    <property type="entry name" value="RNA_pol_sigma-70-like"/>
</dbReference>
<evidence type="ECO:0000256" key="5">
    <source>
        <dbReference type="ARBA" id="ARBA00023163"/>
    </source>
</evidence>
<dbReference type="InterPro" id="IPR013249">
    <property type="entry name" value="RNA_pol_sigma70_r4_t2"/>
</dbReference>
<keyword evidence="2" id="KW-0805">Transcription regulation</keyword>
<evidence type="ECO:0000313" key="8">
    <source>
        <dbReference type="EMBL" id="MBL4931644.1"/>
    </source>
</evidence>
<evidence type="ECO:0000313" key="9">
    <source>
        <dbReference type="Proteomes" id="UP000623681"/>
    </source>
</evidence>
<evidence type="ECO:0000256" key="3">
    <source>
        <dbReference type="ARBA" id="ARBA00023082"/>
    </source>
</evidence>
<keyword evidence="3" id="KW-0731">Sigma factor</keyword>
<dbReference type="InterPro" id="IPR007627">
    <property type="entry name" value="RNA_pol_sigma70_r2"/>
</dbReference>
<dbReference type="SUPFAM" id="SSF88946">
    <property type="entry name" value="Sigma2 domain of RNA polymerase sigma factors"/>
    <property type="match status" value="1"/>
</dbReference>
<dbReference type="Pfam" id="PF04542">
    <property type="entry name" value="Sigma70_r2"/>
    <property type="match status" value="1"/>
</dbReference>
<dbReference type="Gene3D" id="1.10.1740.10">
    <property type="match status" value="1"/>
</dbReference>
<dbReference type="SUPFAM" id="SSF88659">
    <property type="entry name" value="Sigma3 and sigma4 domains of RNA polymerase sigma factors"/>
    <property type="match status" value="1"/>
</dbReference>
<comment type="caution">
    <text evidence="8">The sequence shown here is derived from an EMBL/GenBank/DDBJ whole genome shotgun (WGS) entry which is preliminary data.</text>
</comment>
<evidence type="ECO:0000259" key="6">
    <source>
        <dbReference type="Pfam" id="PF04542"/>
    </source>
</evidence>
<dbReference type="AlphaFoldDB" id="A0A937FD32"/>
<dbReference type="Gene3D" id="1.10.10.10">
    <property type="entry name" value="Winged helix-like DNA-binding domain superfamily/Winged helix DNA-binding domain"/>
    <property type="match status" value="1"/>
</dbReference>
<dbReference type="InterPro" id="IPR013325">
    <property type="entry name" value="RNA_pol_sigma_r2"/>
</dbReference>
<dbReference type="Proteomes" id="UP000623681">
    <property type="component" value="Unassembled WGS sequence"/>
</dbReference>
<dbReference type="Pfam" id="PF08281">
    <property type="entry name" value="Sigma70_r4_2"/>
    <property type="match status" value="1"/>
</dbReference>
<keyword evidence="9" id="KW-1185">Reference proteome</keyword>
<dbReference type="RefSeq" id="WP_202767031.1">
    <property type="nucleotide sequence ID" value="NZ_JAESWA010000021.1"/>
</dbReference>
<gene>
    <name evidence="8" type="ORF">JK634_07500</name>
</gene>
<dbReference type="EMBL" id="JAESWA010000021">
    <property type="protein sequence ID" value="MBL4931644.1"/>
    <property type="molecule type" value="Genomic_DNA"/>
</dbReference>
<organism evidence="8 9">
    <name type="scientific">Clostridium paridis</name>
    <dbReference type="NCBI Taxonomy" id="2803863"/>
    <lineage>
        <taxon>Bacteria</taxon>
        <taxon>Bacillati</taxon>
        <taxon>Bacillota</taxon>
        <taxon>Clostridia</taxon>
        <taxon>Eubacteriales</taxon>
        <taxon>Clostridiaceae</taxon>
        <taxon>Clostridium</taxon>
    </lineage>
</organism>
<dbReference type="NCBIfam" id="TIGR02937">
    <property type="entry name" value="sigma70-ECF"/>
    <property type="match status" value="1"/>
</dbReference>
<dbReference type="GO" id="GO:0006352">
    <property type="term" value="P:DNA-templated transcription initiation"/>
    <property type="evidence" value="ECO:0007669"/>
    <property type="project" value="InterPro"/>
</dbReference>
<evidence type="ECO:0000256" key="1">
    <source>
        <dbReference type="ARBA" id="ARBA00010641"/>
    </source>
</evidence>
<evidence type="ECO:0000259" key="7">
    <source>
        <dbReference type="Pfam" id="PF08281"/>
    </source>
</evidence>
<reference evidence="8" key="1">
    <citation type="submission" date="2021-01" db="EMBL/GenBank/DDBJ databases">
        <title>Genome public.</title>
        <authorList>
            <person name="Liu C."/>
            <person name="Sun Q."/>
        </authorList>
    </citation>
    <scope>NUCLEOTIDE SEQUENCE</scope>
    <source>
        <strain evidence="8">YIM B02565</strain>
    </source>
</reference>
<dbReference type="GO" id="GO:0016987">
    <property type="term" value="F:sigma factor activity"/>
    <property type="evidence" value="ECO:0007669"/>
    <property type="project" value="UniProtKB-KW"/>
</dbReference>
<proteinExistence type="inferred from homology"/>
<feature type="domain" description="RNA polymerase sigma factor 70 region 4 type 2" evidence="7">
    <location>
        <begin position="121"/>
        <end position="173"/>
    </location>
</feature>
<dbReference type="PANTHER" id="PTHR43133">
    <property type="entry name" value="RNA POLYMERASE ECF-TYPE SIGMA FACTO"/>
    <property type="match status" value="1"/>
</dbReference>
<keyword evidence="4" id="KW-0238">DNA-binding</keyword>
<dbReference type="PANTHER" id="PTHR43133:SF8">
    <property type="entry name" value="RNA POLYMERASE SIGMA FACTOR HI_1459-RELATED"/>
    <property type="match status" value="1"/>
</dbReference>
<evidence type="ECO:0000256" key="2">
    <source>
        <dbReference type="ARBA" id="ARBA00023015"/>
    </source>
</evidence>